<dbReference type="InterPro" id="IPR006016">
    <property type="entry name" value="UspA"/>
</dbReference>
<dbReference type="RefSeq" id="WP_114017955.1">
    <property type="nucleotide sequence ID" value="NZ_QOIM01000041.1"/>
</dbReference>
<dbReference type="CDD" id="cd00293">
    <property type="entry name" value="USP-like"/>
    <property type="match status" value="1"/>
</dbReference>
<keyword evidence="5" id="KW-1185">Reference proteome</keyword>
<name>A0A367ECA9_9ACTN</name>
<feature type="domain" description="UspA" evidence="3">
    <location>
        <begin position="176"/>
        <end position="300"/>
    </location>
</feature>
<dbReference type="PANTHER" id="PTHR46268:SF6">
    <property type="entry name" value="UNIVERSAL STRESS PROTEIN UP12"/>
    <property type="match status" value="1"/>
</dbReference>
<evidence type="ECO:0000256" key="1">
    <source>
        <dbReference type="ARBA" id="ARBA00008791"/>
    </source>
</evidence>
<evidence type="ECO:0000259" key="3">
    <source>
        <dbReference type="Pfam" id="PF00582"/>
    </source>
</evidence>
<evidence type="ECO:0000256" key="2">
    <source>
        <dbReference type="SAM" id="MobiDB-lite"/>
    </source>
</evidence>
<dbReference type="Proteomes" id="UP000253507">
    <property type="component" value="Unassembled WGS sequence"/>
</dbReference>
<dbReference type="PANTHER" id="PTHR46268">
    <property type="entry name" value="STRESS RESPONSE PROTEIN NHAX"/>
    <property type="match status" value="1"/>
</dbReference>
<comment type="similarity">
    <text evidence="1">Belongs to the universal stress protein A family.</text>
</comment>
<gene>
    <name evidence="4" type="ORF">DQ392_25020</name>
</gene>
<comment type="caution">
    <text evidence="4">The sequence shown here is derived from an EMBL/GenBank/DDBJ whole genome shotgun (WGS) entry which is preliminary data.</text>
</comment>
<sequence length="302" mass="32033">MSQTNERSAEAPAPSTGRVVVGVDGSPHSLRALDRAADEAVRRGAELEVLCGGAPPRRSVVPETDSDTERIRRAGQEVADAAAERARKRVPGLTVTPAGVREPAVDALVRASRTADLTVVGTRGRGGFRGLLLGSVGLRLAAHAAGPLMVVRGEVPEPGTARVGDTVVGLKWAGATEPVEFAFQSARRDGSTVWVVHSWNYPTLPGVSLKLSPKEPSEETKRAEKFLAEAVEPFRQRYGDVEVHTAQHQGAAAENLLRLSDGAERIVLGVRREHRRLGLQVGPVVNAVLQHAACSVVLVPVP</sequence>
<feature type="domain" description="UspA" evidence="3">
    <location>
        <begin position="18"/>
        <end position="152"/>
    </location>
</feature>
<feature type="region of interest" description="Disordered" evidence="2">
    <location>
        <begin position="1"/>
        <end position="24"/>
    </location>
</feature>
<reference evidence="4 5" key="1">
    <citation type="submission" date="2018-06" db="EMBL/GenBank/DDBJ databases">
        <title>Streptomyces reniochalinae sp. nov. and Streptomyces diacarnus sp. nov. from marine sponges.</title>
        <authorList>
            <person name="Li L."/>
        </authorList>
    </citation>
    <scope>NUCLEOTIDE SEQUENCE [LARGE SCALE GENOMIC DNA]</scope>
    <source>
        <strain evidence="4 5">LHW50302</strain>
    </source>
</reference>
<dbReference type="InterPro" id="IPR014729">
    <property type="entry name" value="Rossmann-like_a/b/a_fold"/>
</dbReference>
<dbReference type="Pfam" id="PF00582">
    <property type="entry name" value="Usp"/>
    <property type="match status" value="2"/>
</dbReference>
<dbReference type="InterPro" id="IPR006015">
    <property type="entry name" value="Universal_stress_UspA"/>
</dbReference>
<dbReference type="PRINTS" id="PR01438">
    <property type="entry name" value="UNVRSLSTRESS"/>
</dbReference>
<evidence type="ECO:0000313" key="5">
    <source>
        <dbReference type="Proteomes" id="UP000253507"/>
    </source>
</evidence>
<dbReference type="Gene3D" id="3.40.50.620">
    <property type="entry name" value="HUPs"/>
    <property type="match status" value="2"/>
</dbReference>
<evidence type="ECO:0000313" key="4">
    <source>
        <dbReference type="EMBL" id="RCG15429.1"/>
    </source>
</evidence>
<dbReference type="OrthoDB" id="3865341at2"/>
<organism evidence="4 5">
    <name type="scientific">Streptomyces reniochalinae</name>
    <dbReference type="NCBI Taxonomy" id="2250578"/>
    <lineage>
        <taxon>Bacteria</taxon>
        <taxon>Bacillati</taxon>
        <taxon>Actinomycetota</taxon>
        <taxon>Actinomycetes</taxon>
        <taxon>Kitasatosporales</taxon>
        <taxon>Streptomycetaceae</taxon>
        <taxon>Streptomyces</taxon>
    </lineage>
</organism>
<dbReference type="SUPFAM" id="SSF52402">
    <property type="entry name" value="Adenine nucleotide alpha hydrolases-like"/>
    <property type="match status" value="2"/>
</dbReference>
<protein>
    <submittedName>
        <fullName evidence="4">Universal stress protein</fullName>
    </submittedName>
</protein>
<dbReference type="AlphaFoldDB" id="A0A367ECA9"/>
<proteinExistence type="inferred from homology"/>
<accession>A0A367ECA9</accession>
<dbReference type="EMBL" id="QOIM01000041">
    <property type="protein sequence ID" value="RCG15429.1"/>
    <property type="molecule type" value="Genomic_DNA"/>
</dbReference>